<dbReference type="EMBL" id="KU686207">
    <property type="protein sequence ID" value="AOV60837.1"/>
    <property type="molecule type" value="Genomic_DNA"/>
</dbReference>
<keyword evidence="6" id="KW-1185">Reference proteome</keyword>
<evidence type="ECO:0000313" key="6">
    <source>
        <dbReference type="Proteomes" id="UP000241975"/>
    </source>
</evidence>
<evidence type="ECO:0000313" key="5">
    <source>
        <dbReference type="Proteomes" id="UP000241089"/>
    </source>
</evidence>
<dbReference type="OrthoDB" id="26662at10239"/>
<dbReference type="Proteomes" id="UP000241089">
    <property type="component" value="Segment"/>
</dbReference>
<dbReference type="Proteomes" id="UP000202158">
    <property type="component" value="Segment"/>
</dbReference>
<dbReference type="EMBL" id="KU686208">
    <property type="protein sequence ID" value="AOV61051.1"/>
    <property type="molecule type" value="Genomic_DNA"/>
</dbReference>
<name>A0A1D8KQT9_9CAUD</name>
<dbReference type="GeneID" id="30306075"/>
<dbReference type="RefSeq" id="YP_009320917.1">
    <property type="nucleotide sequence ID" value="NC_031903.1"/>
</dbReference>
<organism evidence="2 5">
    <name type="scientific">Synechococcus phage S-CAM22</name>
    <dbReference type="NCBI Taxonomy" id="1883365"/>
    <lineage>
        <taxon>Viruses</taxon>
        <taxon>Duplodnaviria</taxon>
        <taxon>Heunggongvirae</taxon>
        <taxon>Uroviricota</taxon>
        <taxon>Caudoviricetes</taxon>
        <taxon>Pantevenvirales</taxon>
        <taxon>Kyanoviridae</taxon>
        <taxon>Alisovirus</taxon>
        <taxon>Alisovirus socal22</taxon>
    </lineage>
</organism>
<dbReference type="KEGG" id="vg:30306075"/>
<evidence type="ECO:0000313" key="2">
    <source>
        <dbReference type="EMBL" id="AOV61051.1"/>
    </source>
</evidence>
<evidence type="ECO:0000313" key="3">
    <source>
        <dbReference type="EMBL" id="AOV61265.1"/>
    </source>
</evidence>
<proteinExistence type="predicted"/>
<sequence length="62" mass="7084">MGDIDPNDIYNLDITKDGLALIYRSVCFHLEKWPGGHPGEQEALVQLKDNLFRIILEKTLES</sequence>
<accession>A0A1D8KQT9</accession>
<dbReference type="Proteomes" id="UP000241975">
    <property type="component" value="Segment"/>
</dbReference>
<evidence type="ECO:0000313" key="1">
    <source>
        <dbReference type="EMBL" id="AOV60837.1"/>
    </source>
</evidence>
<dbReference type="EMBL" id="KU686209">
    <property type="protein sequence ID" value="AOV61265.1"/>
    <property type="molecule type" value="Genomic_DNA"/>
</dbReference>
<evidence type="ECO:0000313" key="4">
    <source>
        <dbReference type="Proteomes" id="UP000202158"/>
    </source>
</evidence>
<protein>
    <submittedName>
        <fullName evidence="2">Uncharacterized protein</fullName>
    </submittedName>
</protein>
<gene>
    <name evidence="1" type="ORF">C350210_005</name>
    <name evidence="2" type="ORF">N440310_005</name>
    <name evidence="3" type="ORF">T191209_005</name>
</gene>
<reference evidence="4 5" key="1">
    <citation type="journal article" date="2016" name="Virology">
        <title>The genomic content and context of auxiliary metabolic genes in marine cyanomyoviruses.</title>
        <authorList>
            <person name="Crummett L.T."/>
            <person name="Puxty R.J."/>
            <person name="Weihe C."/>
            <person name="Marston M.F."/>
            <person name="Martiny J.B."/>
        </authorList>
    </citation>
    <scope>NUCLEOTIDE SEQUENCE [LARGE SCALE GENOMIC DNA]</scope>
    <source>
        <strain evidence="1">0210CC35</strain>
        <strain evidence="2">0310NB44</strain>
        <strain evidence="3">1209TA19</strain>
    </source>
</reference>